<proteinExistence type="predicted"/>
<dbReference type="PANTHER" id="PTHR45138:SF9">
    <property type="entry name" value="DIGUANYLATE CYCLASE DGCM-RELATED"/>
    <property type="match status" value="1"/>
</dbReference>
<evidence type="ECO:0000313" key="5">
    <source>
        <dbReference type="EMBL" id="SFB78911.1"/>
    </source>
</evidence>
<dbReference type="EC" id="2.7.7.65" evidence="2"/>
<dbReference type="EMBL" id="FOLH01000001">
    <property type="protein sequence ID" value="SFB78911.1"/>
    <property type="molecule type" value="Genomic_DNA"/>
</dbReference>
<protein>
    <recommendedName>
        <fullName evidence="2">diguanylate cyclase</fullName>
        <ecNumber evidence="2">2.7.7.65</ecNumber>
    </recommendedName>
</protein>
<dbReference type="GO" id="GO:0052621">
    <property type="term" value="F:diguanylate cyclase activity"/>
    <property type="evidence" value="ECO:0007669"/>
    <property type="project" value="UniProtKB-EC"/>
</dbReference>
<name>A0A1I1DVK1_9GAMM</name>
<accession>A0A1I1DVK1</accession>
<comment type="cofactor">
    <cofactor evidence="1">
        <name>Mg(2+)</name>
        <dbReference type="ChEBI" id="CHEBI:18420"/>
    </cofactor>
</comment>
<dbReference type="InterPro" id="IPR043128">
    <property type="entry name" value="Rev_trsase/Diguanyl_cyclase"/>
</dbReference>
<dbReference type="SUPFAM" id="SSF55073">
    <property type="entry name" value="Nucleotide cyclase"/>
    <property type="match status" value="1"/>
</dbReference>
<dbReference type="Proteomes" id="UP000199058">
    <property type="component" value="Unassembled WGS sequence"/>
</dbReference>
<gene>
    <name evidence="5" type="ORF">SAMN05660443_0135</name>
</gene>
<evidence type="ECO:0000313" key="6">
    <source>
        <dbReference type="Proteomes" id="UP000199058"/>
    </source>
</evidence>
<evidence type="ECO:0000256" key="3">
    <source>
        <dbReference type="ARBA" id="ARBA00034247"/>
    </source>
</evidence>
<feature type="domain" description="GGDEF" evidence="4">
    <location>
        <begin position="160"/>
        <end position="292"/>
    </location>
</feature>
<dbReference type="OrthoDB" id="9812260at2"/>
<dbReference type="NCBIfam" id="TIGR00254">
    <property type="entry name" value="GGDEF"/>
    <property type="match status" value="1"/>
</dbReference>
<keyword evidence="6" id="KW-1185">Reference proteome</keyword>
<evidence type="ECO:0000256" key="1">
    <source>
        <dbReference type="ARBA" id="ARBA00001946"/>
    </source>
</evidence>
<dbReference type="FunFam" id="3.30.70.270:FF:000001">
    <property type="entry name" value="Diguanylate cyclase domain protein"/>
    <property type="match status" value="1"/>
</dbReference>
<sequence length="293" mass="33254">MTKQETKDMDHFLGDLRRALKAQERYFLNVIFKLQFPDLEGGLDPGFSIEASSGFQEWLSDVYLEEVDSSPFYRRLLVQQEQIRKMTEELLIKASEQQLDSADFATFLRAVQRFNELGDQLRVQITSSLIELDELTGLYNRNVMERDIEDELESSRRSGRSFSVAMLDLDHFKAVNDTHGHAFGDKILQQLADNMEASVRPYDRIYRYGGEEFLVLLQDTPLKAAVGVLERLRKTIASKPMGDDELMIDVTVSVGVMGSEELNSVEALIEAADEALYSAKEKGRNRVEVGPVG</sequence>
<dbReference type="InterPro" id="IPR050469">
    <property type="entry name" value="Diguanylate_Cyclase"/>
</dbReference>
<dbReference type="SMART" id="SM00267">
    <property type="entry name" value="GGDEF"/>
    <property type="match status" value="1"/>
</dbReference>
<dbReference type="PANTHER" id="PTHR45138">
    <property type="entry name" value="REGULATORY COMPONENTS OF SENSORY TRANSDUCTION SYSTEM"/>
    <property type="match status" value="1"/>
</dbReference>
<dbReference type="PROSITE" id="PS50887">
    <property type="entry name" value="GGDEF"/>
    <property type="match status" value="1"/>
</dbReference>
<evidence type="ECO:0000259" key="4">
    <source>
        <dbReference type="PROSITE" id="PS50887"/>
    </source>
</evidence>
<dbReference type="STRING" id="1122252.SAMN05660443_0135"/>
<comment type="catalytic activity">
    <reaction evidence="3">
        <text>2 GTP = 3',3'-c-di-GMP + 2 diphosphate</text>
        <dbReference type="Rhea" id="RHEA:24898"/>
        <dbReference type="ChEBI" id="CHEBI:33019"/>
        <dbReference type="ChEBI" id="CHEBI:37565"/>
        <dbReference type="ChEBI" id="CHEBI:58805"/>
        <dbReference type="EC" id="2.7.7.65"/>
    </reaction>
</comment>
<dbReference type="CDD" id="cd01949">
    <property type="entry name" value="GGDEF"/>
    <property type="match status" value="1"/>
</dbReference>
<dbReference type="InterPro" id="IPR000160">
    <property type="entry name" value="GGDEF_dom"/>
</dbReference>
<reference evidence="5 6" key="1">
    <citation type="submission" date="2016-10" db="EMBL/GenBank/DDBJ databases">
        <authorList>
            <person name="de Groot N.N."/>
        </authorList>
    </citation>
    <scope>NUCLEOTIDE SEQUENCE [LARGE SCALE GENOMIC DNA]</scope>
    <source>
        <strain evidence="5 6">DSM 18438</strain>
    </source>
</reference>
<dbReference type="Pfam" id="PF00990">
    <property type="entry name" value="GGDEF"/>
    <property type="match status" value="1"/>
</dbReference>
<evidence type="ECO:0000256" key="2">
    <source>
        <dbReference type="ARBA" id="ARBA00012528"/>
    </source>
</evidence>
<dbReference type="Gene3D" id="3.30.70.270">
    <property type="match status" value="1"/>
</dbReference>
<dbReference type="AlphaFoldDB" id="A0A1I1DVK1"/>
<dbReference type="InterPro" id="IPR029787">
    <property type="entry name" value="Nucleotide_cyclase"/>
</dbReference>
<organism evidence="5 6">
    <name type="scientific">Marinospirillum celere</name>
    <dbReference type="NCBI Taxonomy" id="1122252"/>
    <lineage>
        <taxon>Bacteria</taxon>
        <taxon>Pseudomonadati</taxon>
        <taxon>Pseudomonadota</taxon>
        <taxon>Gammaproteobacteria</taxon>
        <taxon>Oceanospirillales</taxon>
        <taxon>Oceanospirillaceae</taxon>
        <taxon>Marinospirillum</taxon>
    </lineage>
</organism>